<keyword evidence="3" id="KW-1185">Reference proteome</keyword>
<dbReference type="PIRSF" id="PIRSF033239">
    <property type="entry name" value="ExoD"/>
    <property type="match status" value="1"/>
</dbReference>
<evidence type="ECO:0000256" key="1">
    <source>
        <dbReference type="SAM" id="Phobius"/>
    </source>
</evidence>
<name>A0ABT0E3V6_9GAMM</name>
<dbReference type="RefSeq" id="WP_246947743.1">
    <property type="nucleotide sequence ID" value="NZ_JALKII010000001.1"/>
</dbReference>
<organism evidence="2 3">
    <name type="scientific">Alcanivorax quisquiliarum</name>
    <dbReference type="NCBI Taxonomy" id="2933565"/>
    <lineage>
        <taxon>Bacteria</taxon>
        <taxon>Pseudomonadati</taxon>
        <taxon>Pseudomonadota</taxon>
        <taxon>Gammaproteobacteria</taxon>
        <taxon>Oceanospirillales</taxon>
        <taxon>Alcanivoracaceae</taxon>
        <taxon>Alcanivorax</taxon>
    </lineage>
</organism>
<comment type="caution">
    <text evidence="2">The sequence shown here is derived from an EMBL/GenBank/DDBJ whole genome shotgun (WGS) entry which is preliminary data.</text>
</comment>
<keyword evidence="1" id="KW-1133">Transmembrane helix</keyword>
<sequence>MAAQGKDAQEKNQPLVSLQAVMARLQTAGEGDTVSVGDMLQAIGPRSFGPVMLVPALIILSPVSGIPTVPTFGAIIITLIALQLMIGRHHVWLPQWLLRRKLKRQTLERAVRFLAPVARVVDRVTRPRLELFTRAPFRQLIALLCILVAATMPVLEPVPFMATSAAAIIALYALALVARDGLLALGALLMTGSALAVWLI</sequence>
<dbReference type="PANTHER" id="PTHR41795">
    <property type="entry name" value="EXOPOLYSACCHARIDE SYNTHESIS PROTEIN"/>
    <property type="match status" value="1"/>
</dbReference>
<reference evidence="2" key="1">
    <citation type="submission" date="2022-04" db="EMBL/GenBank/DDBJ databases">
        <title>Alcanivorax sp. CY1518 draft genome sequence.</title>
        <authorList>
            <person name="Zhao G."/>
            <person name="An M."/>
        </authorList>
    </citation>
    <scope>NUCLEOTIDE SEQUENCE</scope>
    <source>
        <strain evidence="2">CY1518</strain>
    </source>
</reference>
<proteinExistence type="predicted"/>
<dbReference type="InterPro" id="IPR010331">
    <property type="entry name" value="ExoD"/>
</dbReference>
<evidence type="ECO:0000313" key="3">
    <source>
        <dbReference type="Proteomes" id="UP001165524"/>
    </source>
</evidence>
<evidence type="ECO:0000313" key="2">
    <source>
        <dbReference type="EMBL" id="MCK0536494.1"/>
    </source>
</evidence>
<dbReference type="Proteomes" id="UP001165524">
    <property type="component" value="Unassembled WGS sequence"/>
</dbReference>
<gene>
    <name evidence="2" type="ORF">MU846_02100</name>
</gene>
<feature type="transmembrane region" description="Helical" evidence="1">
    <location>
        <begin position="48"/>
        <end position="66"/>
    </location>
</feature>
<keyword evidence="1" id="KW-0472">Membrane</keyword>
<feature type="transmembrane region" description="Helical" evidence="1">
    <location>
        <begin position="135"/>
        <end position="152"/>
    </location>
</feature>
<feature type="transmembrane region" description="Helical" evidence="1">
    <location>
        <begin position="72"/>
        <end position="93"/>
    </location>
</feature>
<keyword evidence="1" id="KW-0812">Transmembrane</keyword>
<dbReference type="Pfam" id="PF06055">
    <property type="entry name" value="ExoD"/>
    <property type="match status" value="1"/>
</dbReference>
<accession>A0ABT0E3V6</accession>
<protein>
    <submittedName>
        <fullName evidence="2">Exopolysaccharide biosynthesis protein</fullName>
    </submittedName>
</protein>
<dbReference type="EMBL" id="JALKII010000001">
    <property type="protein sequence ID" value="MCK0536494.1"/>
    <property type="molecule type" value="Genomic_DNA"/>
</dbReference>
<feature type="transmembrane region" description="Helical" evidence="1">
    <location>
        <begin position="182"/>
        <end position="199"/>
    </location>
</feature>
<dbReference type="PANTHER" id="PTHR41795:SF1">
    <property type="entry name" value="EXOPOLYSACCHARIDE SYNTHESIS PROTEIN"/>
    <property type="match status" value="1"/>
</dbReference>